<sequence>MESDPDQQPLTPENNMEQLQVATSEHENDHDDHRASSTQLTRSYDCNFCKRGFSNAQALGGHMNIHRKEKAAKLKQHAQYRFVNHESNKQPYSSNNIPLIKPPGMMITDTTSTTISLYNSPLPMNNNSSWPLMEAKPGDERSSMIKWPWIPSQHDDHTAIRDELTHDVGDDHDQVGQQLPVLFFQTASSDDKDQKPDNQLHGKTHEQDFSSLAHDQINSTGSEIDLELRLGHEPNQDPSTATGTRKFF</sequence>
<dbReference type="InterPro" id="IPR052426">
    <property type="entry name" value="Plant_dev_regulator"/>
</dbReference>
<organism evidence="9 10">
    <name type="scientific">Juglans regia</name>
    <name type="common">English walnut</name>
    <dbReference type="NCBI Taxonomy" id="51240"/>
    <lineage>
        <taxon>Eukaryota</taxon>
        <taxon>Viridiplantae</taxon>
        <taxon>Streptophyta</taxon>
        <taxon>Embryophyta</taxon>
        <taxon>Tracheophyta</taxon>
        <taxon>Spermatophyta</taxon>
        <taxon>Magnoliopsida</taxon>
        <taxon>eudicotyledons</taxon>
        <taxon>Gunneridae</taxon>
        <taxon>Pentapetalae</taxon>
        <taxon>rosids</taxon>
        <taxon>fabids</taxon>
        <taxon>Fagales</taxon>
        <taxon>Juglandaceae</taxon>
        <taxon>Juglans</taxon>
    </lineage>
</organism>
<evidence type="ECO:0000256" key="1">
    <source>
        <dbReference type="ARBA" id="ARBA00004123"/>
    </source>
</evidence>
<dbReference type="KEGG" id="jre:109017369"/>
<evidence type="ECO:0000256" key="3">
    <source>
        <dbReference type="ARBA" id="ARBA00022771"/>
    </source>
</evidence>
<dbReference type="OrthoDB" id="10314774at2759"/>
<keyword evidence="5" id="KW-0805">Transcription regulation</keyword>
<reference evidence="10" key="1">
    <citation type="submission" date="2025-08" db="UniProtKB">
        <authorList>
            <consortium name="RefSeq"/>
        </authorList>
    </citation>
    <scope>IDENTIFICATION</scope>
    <source>
        <tissue evidence="10">Leaves</tissue>
    </source>
</reference>
<dbReference type="RefSeq" id="XP_018855201.1">
    <property type="nucleotide sequence ID" value="XM_018999656.1"/>
</dbReference>
<dbReference type="GO" id="GO:0008270">
    <property type="term" value="F:zinc ion binding"/>
    <property type="evidence" value="ECO:0007669"/>
    <property type="project" value="UniProtKB-KW"/>
</dbReference>
<dbReference type="Gramene" id="Jr05_08080_p1">
    <property type="protein sequence ID" value="cds.Jr05_08080_p1"/>
    <property type="gene ID" value="Jr05_08080"/>
</dbReference>
<dbReference type="PANTHER" id="PTHR45801:SF111">
    <property type="entry name" value="C2H2 AND C2HC ZINC FINGERS SUPERFAMILY PROTEIN"/>
    <property type="match status" value="1"/>
</dbReference>
<feature type="region of interest" description="Disordered" evidence="8">
    <location>
        <begin position="189"/>
        <end position="224"/>
    </location>
</feature>
<dbReference type="InterPro" id="IPR036236">
    <property type="entry name" value="Znf_C2H2_sf"/>
</dbReference>
<evidence type="ECO:0000313" key="10">
    <source>
        <dbReference type="RefSeq" id="XP_018855201.1"/>
    </source>
</evidence>
<name>A0A2I4HGA2_JUGRE</name>
<dbReference type="PANTHER" id="PTHR45801">
    <property type="entry name" value="OS07G0101800 PROTEIN"/>
    <property type="match status" value="1"/>
</dbReference>
<keyword evidence="2" id="KW-0479">Metal-binding</keyword>
<dbReference type="PROSITE" id="PS50157">
    <property type="entry name" value="ZINC_FINGER_C2H2_2"/>
    <property type="match status" value="1"/>
</dbReference>
<dbReference type="GeneID" id="109017369"/>
<evidence type="ECO:0000256" key="2">
    <source>
        <dbReference type="ARBA" id="ARBA00022723"/>
    </source>
</evidence>
<keyword evidence="9" id="KW-1185">Reference proteome</keyword>
<dbReference type="SUPFAM" id="SSF57667">
    <property type="entry name" value="beta-beta-alpha zinc fingers"/>
    <property type="match status" value="1"/>
</dbReference>
<keyword evidence="7" id="KW-0539">Nucleus</keyword>
<evidence type="ECO:0000256" key="4">
    <source>
        <dbReference type="ARBA" id="ARBA00022833"/>
    </source>
</evidence>
<feature type="compositionally biased region" description="Polar residues" evidence="8">
    <location>
        <begin position="1"/>
        <end position="23"/>
    </location>
</feature>
<evidence type="ECO:0000256" key="5">
    <source>
        <dbReference type="ARBA" id="ARBA00023015"/>
    </source>
</evidence>
<feature type="compositionally biased region" description="Polar residues" evidence="8">
    <location>
        <begin position="236"/>
        <end position="248"/>
    </location>
</feature>
<feature type="compositionally biased region" description="Basic and acidic residues" evidence="8">
    <location>
        <begin position="24"/>
        <end position="35"/>
    </location>
</feature>
<feature type="compositionally biased region" description="Basic and acidic residues" evidence="8">
    <location>
        <begin position="189"/>
        <end position="208"/>
    </location>
</feature>
<feature type="region of interest" description="Disordered" evidence="8">
    <location>
        <begin position="229"/>
        <end position="248"/>
    </location>
</feature>
<dbReference type="Gene3D" id="3.30.160.60">
    <property type="entry name" value="Classic Zinc Finger"/>
    <property type="match status" value="1"/>
</dbReference>
<dbReference type="InterPro" id="IPR013087">
    <property type="entry name" value="Znf_C2H2_type"/>
</dbReference>
<keyword evidence="3" id="KW-0863">Zinc-finger</keyword>
<dbReference type="AlphaFoldDB" id="A0A2I4HGA2"/>
<gene>
    <name evidence="10" type="primary">LOC109017369</name>
</gene>
<dbReference type="PROSITE" id="PS00028">
    <property type="entry name" value="ZINC_FINGER_C2H2_1"/>
    <property type="match status" value="1"/>
</dbReference>
<evidence type="ECO:0000256" key="6">
    <source>
        <dbReference type="ARBA" id="ARBA00023163"/>
    </source>
</evidence>
<dbReference type="STRING" id="51240.A0A2I4HGA2"/>
<dbReference type="GO" id="GO:0005634">
    <property type="term" value="C:nucleus"/>
    <property type="evidence" value="ECO:0007669"/>
    <property type="project" value="UniProtKB-SubCell"/>
</dbReference>
<evidence type="ECO:0000256" key="8">
    <source>
        <dbReference type="SAM" id="MobiDB-lite"/>
    </source>
</evidence>
<proteinExistence type="predicted"/>
<keyword evidence="4" id="KW-0862">Zinc</keyword>
<comment type="subcellular location">
    <subcellularLocation>
        <location evidence="1">Nucleus</location>
    </subcellularLocation>
</comment>
<accession>A0A2I4HGA2</accession>
<evidence type="ECO:0000313" key="9">
    <source>
        <dbReference type="Proteomes" id="UP000235220"/>
    </source>
</evidence>
<feature type="region of interest" description="Disordered" evidence="8">
    <location>
        <begin position="1"/>
        <end position="39"/>
    </location>
</feature>
<dbReference type="Proteomes" id="UP000235220">
    <property type="component" value="Chromosome 5"/>
</dbReference>
<protein>
    <submittedName>
        <fullName evidence="10">Zinc finger protein JAGGED-like</fullName>
    </submittedName>
</protein>
<keyword evidence="6" id="KW-0804">Transcription</keyword>
<evidence type="ECO:0000256" key="7">
    <source>
        <dbReference type="ARBA" id="ARBA00023242"/>
    </source>
</evidence>